<proteinExistence type="inferred from homology"/>
<dbReference type="Proteomes" id="UP000515121">
    <property type="component" value="Unplaced"/>
</dbReference>
<gene>
    <name evidence="4" type="primary">LOC111278434</name>
</gene>
<sequence length="259" mass="29620">MGINPRSGSNGTTQACAACKYQRRKCAPDCILAPYFPHDRQRQFQNAHKLFGVSNISKIIKALNPPEKDIAMRTIVFQSDARANDPVGGCYRIIQELQRQIEYSQAELDLVFHQLAICRAQAAHQQQQQQLQTSHLQMQEPAAGDSTLGCEMVNPDPLTTYNSNYYYVQEPLDEQFTVNDNNVHHHMQENYDSWDIQESTTALSSLNIKQSFIKEGDNDYNNEVKPDHGIPCERHEIKFETEELVERRFVPSTQLVMSS</sequence>
<name>A0A6P5WY39_DURZI</name>
<dbReference type="Pfam" id="PF03195">
    <property type="entry name" value="LOB"/>
    <property type="match status" value="1"/>
</dbReference>
<dbReference type="OrthoDB" id="1893065at2759"/>
<evidence type="ECO:0000313" key="3">
    <source>
        <dbReference type="Proteomes" id="UP000515121"/>
    </source>
</evidence>
<dbReference type="PANTHER" id="PTHR31301:SF67">
    <property type="entry name" value="LOB DOMAIN-CONTAINING PROTEIN 22"/>
    <property type="match status" value="1"/>
</dbReference>
<comment type="similarity">
    <text evidence="1">Belongs to the LOB domain-containing protein family.</text>
</comment>
<evidence type="ECO:0000259" key="2">
    <source>
        <dbReference type="PROSITE" id="PS50891"/>
    </source>
</evidence>
<dbReference type="InterPro" id="IPR004883">
    <property type="entry name" value="LOB"/>
</dbReference>
<reference evidence="4" key="1">
    <citation type="submission" date="2025-08" db="UniProtKB">
        <authorList>
            <consortium name="RefSeq"/>
        </authorList>
    </citation>
    <scope>IDENTIFICATION</scope>
    <source>
        <tissue evidence="4">Fruit stalk</tissue>
    </source>
</reference>
<organism evidence="3 4">
    <name type="scientific">Durio zibethinus</name>
    <name type="common">Durian</name>
    <dbReference type="NCBI Taxonomy" id="66656"/>
    <lineage>
        <taxon>Eukaryota</taxon>
        <taxon>Viridiplantae</taxon>
        <taxon>Streptophyta</taxon>
        <taxon>Embryophyta</taxon>
        <taxon>Tracheophyta</taxon>
        <taxon>Spermatophyta</taxon>
        <taxon>Magnoliopsida</taxon>
        <taxon>eudicotyledons</taxon>
        <taxon>Gunneridae</taxon>
        <taxon>Pentapetalae</taxon>
        <taxon>rosids</taxon>
        <taxon>malvids</taxon>
        <taxon>Malvales</taxon>
        <taxon>Malvaceae</taxon>
        <taxon>Helicteroideae</taxon>
        <taxon>Durio</taxon>
    </lineage>
</organism>
<keyword evidence="3" id="KW-1185">Reference proteome</keyword>
<dbReference type="KEGG" id="dzi:111278434"/>
<evidence type="ECO:0000313" key="4">
    <source>
        <dbReference type="RefSeq" id="XP_022720798.1"/>
    </source>
</evidence>
<dbReference type="GeneID" id="111278434"/>
<dbReference type="RefSeq" id="XP_022720798.1">
    <property type="nucleotide sequence ID" value="XM_022865063.1"/>
</dbReference>
<protein>
    <submittedName>
        <fullName evidence="4">LOB domain-containing protein 22-like</fullName>
    </submittedName>
</protein>
<dbReference type="PANTHER" id="PTHR31301">
    <property type="entry name" value="LOB DOMAIN-CONTAINING PROTEIN 4-RELATED"/>
    <property type="match status" value="1"/>
</dbReference>
<feature type="domain" description="LOB" evidence="2">
    <location>
        <begin position="14"/>
        <end position="115"/>
    </location>
</feature>
<dbReference type="AlphaFoldDB" id="A0A6P5WY39"/>
<accession>A0A6P5WY39</accession>
<evidence type="ECO:0000256" key="1">
    <source>
        <dbReference type="ARBA" id="ARBA00005474"/>
    </source>
</evidence>
<dbReference type="PROSITE" id="PS50891">
    <property type="entry name" value="LOB"/>
    <property type="match status" value="1"/>
</dbReference>